<dbReference type="KEGG" id="tfr:BR63_06080"/>
<dbReference type="OrthoDB" id="9807568at2"/>
<feature type="transmembrane region" description="Helical" evidence="5">
    <location>
        <begin position="439"/>
        <end position="458"/>
    </location>
</feature>
<feature type="transmembrane region" description="Helical" evidence="5">
    <location>
        <begin position="199"/>
        <end position="224"/>
    </location>
</feature>
<feature type="transmembrane region" description="Helical" evidence="5">
    <location>
        <begin position="398"/>
        <end position="418"/>
    </location>
</feature>
<dbReference type="GO" id="GO:0005886">
    <property type="term" value="C:plasma membrane"/>
    <property type="evidence" value="ECO:0007669"/>
    <property type="project" value="UniProtKB-SubCell"/>
</dbReference>
<dbReference type="GO" id="GO:0050136">
    <property type="term" value="F:NADH dehydrogenase (quinone) (non-electrogenic) activity"/>
    <property type="evidence" value="ECO:0007669"/>
    <property type="project" value="UniProtKB-UniRule"/>
</dbReference>
<feature type="transmembrane region" description="Helical" evidence="5">
    <location>
        <begin position="363"/>
        <end position="386"/>
    </location>
</feature>
<comment type="similarity">
    <text evidence="5">Belongs to the complex I subunit 2 family.</text>
</comment>
<keyword evidence="5" id="KW-1003">Cell membrane</keyword>
<feature type="transmembrane region" description="Helical" evidence="5">
    <location>
        <begin position="33"/>
        <end position="52"/>
    </location>
</feature>
<protein>
    <recommendedName>
        <fullName evidence="5">NADH-quinone oxidoreductase subunit N</fullName>
        <ecNumber evidence="5">7.1.1.-</ecNumber>
    </recommendedName>
    <alternativeName>
        <fullName evidence="5">NADH dehydrogenase I subunit N</fullName>
    </alternativeName>
    <alternativeName>
        <fullName evidence="5">NDH-1 subunit N</fullName>
    </alternativeName>
</protein>
<dbReference type="NCBIfam" id="TIGR01770">
    <property type="entry name" value="NDH_I_N"/>
    <property type="match status" value="1"/>
</dbReference>
<dbReference type="Pfam" id="PF00361">
    <property type="entry name" value="Proton_antipo_M"/>
    <property type="match status" value="1"/>
</dbReference>
<feature type="transmembrane region" description="Helical" evidence="5">
    <location>
        <begin position="321"/>
        <end position="342"/>
    </location>
</feature>
<keyword evidence="3 5" id="KW-1133">Transmembrane helix</keyword>
<feature type="transmembrane region" description="Helical" evidence="5">
    <location>
        <begin position="72"/>
        <end position="91"/>
    </location>
</feature>
<evidence type="ECO:0000256" key="5">
    <source>
        <dbReference type="HAMAP-Rule" id="MF_00445"/>
    </source>
</evidence>
<evidence type="ECO:0000313" key="8">
    <source>
        <dbReference type="EMBL" id="QNB45917.1"/>
    </source>
</evidence>
<proteinExistence type="inferred from homology"/>
<organism evidence="8 9">
    <name type="scientific">Thermanaerosceptrum fracticalcis</name>
    <dbReference type="NCBI Taxonomy" id="1712410"/>
    <lineage>
        <taxon>Bacteria</taxon>
        <taxon>Bacillati</taxon>
        <taxon>Bacillota</taxon>
        <taxon>Clostridia</taxon>
        <taxon>Eubacteriales</taxon>
        <taxon>Peptococcaceae</taxon>
        <taxon>Thermanaerosceptrum</taxon>
    </lineage>
</organism>
<evidence type="ECO:0000256" key="6">
    <source>
        <dbReference type="RuleBase" id="RU000320"/>
    </source>
</evidence>
<dbReference type="InterPro" id="IPR010096">
    <property type="entry name" value="NADH-Q_OxRdtase_suN/2"/>
</dbReference>
<keyword evidence="9" id="KW-1185">Reference proteome</keyword>
<dbReference type="GO" id="GO:0042773">
    <property type="term" value="P:ATP synthesis coupled electron transport"/>
    <property type="evidence" value="ECO:0007669"/>
    <property type="project" value="InterPro"/>
</dbReference>
<evidence type="ECO:0000259" key="7">
    <source>
        <dbReference type="Pfam" id="PF00361"/>
    </source>
</evidence>
<feature type="transmembrane region" description="Helical" evidence="5">
    <location>
        <begin position="103"/>
        <end position="120"/>
    </location>
</feature>
<feature type="transmembrane region" description="Helical" evidence="5">
    <location>
        <begin position="265"/>
        <end position="285"/>
    </location>
</feature>
<dbReference type="RefSeq" id="WP_034422799.1">
    <property type="nucleotide sequence ID" value="NZ_CP045798.1"/>
</dbReference>
<accession>A0A7G6E1G3</accession>
<evidence type="ECO:0000256" key="4">
    <source>
        <dbReference type="ARBA" id="ARBA00023136"/>
    </source>
</evidence>
<feature type="transmembrane region" description="Helical" evidence="5">
    <location>
        <begin position="157"/>
        <end position="179"/>
    </location>
</feature>
<keyword evidence="5" id="KW-1278">Translocase</keyword>
<name>A0A7G6E1G3_THEFR</name>
<evidence type="ECO:0000313" key="9">
    <source>
        <dbReference type="Proteomes" id="UP000515847"/>
    </source>
</evidence>
<dbReference type="EC" id="7.1.1.-" evidence="5"/>
<dbReference type="GO" id="GO:0008137">
    <property type="term" value="F:NADH dehydrogenase (ubiquinone) activity"/>
    <property type="evidence" value="ECO:0007669"/>
    <property type="project" value="InterPro"/>
</dbReference>
<keyword evidence="4 5" id="KW-0472">Membrane</keyword>
<comment type="subcellular location">
    <subcellularLocation>
        <location evidence="5">Cell membrane</location>
        <topology evidence="5">Multi-pass membrane protein</topology>
    </subcellularLocation>
    <subcellularLocation>
        <location evidence="1">Endomembrane system</location>
        <topology evidence="1">Multi-pass membrane protein</topology>
    </subcellularLocation>
    <subcellularLocation>
        <location evidence="6">Membrane</location>
        <topology evidence="6">Multi-pass membrane protein</topology>
    </subcellularLocation>
</comment>
<keyword evidence="2 5" id="KW-0812">Transmembrane</keyword>
<dbReference type="GO" id="GO:0012505">
    <property type="term" value="C:endomembrane system"/>
    <property type="evidence" value="ECO:0007669"/>
    <property type="project" value="UniProtKB-SubCell"/>
</dbReference>
<evidence type="ECO:0000256" key="1">
    <source>
        <dbReference type="ARBA" id="ARBA00004127"/>
    </source>
</evidence>
<dbReference type="AlphaFoldDB" id="A0A7G6E1G3"/>
<keyword evidence="5" id="KW-0874">Quinone</keyword>
<reference evidence="8 9" key="1">
    <citation type="journal article" date="2019" name="Front. Microbiol.">
        <title>Thermoanaerosceptrum fracticalcis gen. nov. sp. nov., a Novel Fumarate-Fermenting Microorganism From a Deep Fractured Carbonate Aquifer of the US Great Basin.</title>
        <authorList>
            <person name="Hamilton-Brehm S.D."/>
            <person name="Stewart L.E."/>
            <person name="Zavarin M."/>
            <person name="Caldwell M."/>
            <person name="Lawson P.A."/>
            <person name="Onstott T.C."/>
            <person name="Grzymski J."/>
            <person name="Neveux I."/>
            <person name="Lollar B.S."/>
            <person name="Russell C.E."/>
            <person name="Moser D.P."/>
        </authorList>
    </citation>
    <scope>NUCLEOTIDE SEQUENCE [LARGE SCALE GENOMIC DNA]</scope>
    <source>
        <strain evidence="8 9">DRI-13</strain>
    </source>
</reference>
<sequence length="475" mass="51814">MNFTLISPEILTTALAFFVLMVSLMIPKEQRRGLSYVTTLGLLGILGNLIYLLGVNDTFLDGMYIVDSFSTYFKILIVISAIFVSMISTEYVDKELPGIMSEYYSLLIFAVLGMMILVSAGDVITLYMALELMTLSFIALVGFGKGLKKSSEAAIKYILLSALSSALLLYGLTLVYGLSKSPLLVKIAKYVANAPTLEPVMILGLVFVLAGFSFKISAVPFHMWAPDVYEGAPTPVTAFLSVASKGAGFAVLLRLFMQAFTNAEAWMPIVVTIATLTILLGNYVAIPQTNIKRLMAYSGIAQAGYILLGLIAYSNSGLEAAMFYAMLYVFSNLGAFAVITVMGKEIQSDEIEDYSGLWKRSPLMAATMLVCLLSLAGIPPLAGFYGKFYLFTAVMEQGYLWLVFVALAMSLVSVYYYLMVAKVMYLHDPKEPSTIPVSLSMKVTMIVTLVITVFLGVYPDPLTNVAVSVVRVFLP</sequence>
<gene>
    <name evidence="5 8" type="primary">nuoN</name>
    <name evidence="8" type="ORF">BR63_06080</name>
</gene>
<keyword evidence="5" id="KW-0520">NAD</keyword>
<dbReference type="HAMAP" id="MF_00445">
    <property type="entry name" value="NDH1_NuoN_1"/>
    <property type="match status" value="1"/>
</dbReference>
<keyword evidence="5" id="KW-0813">Transport</keyword>
<comment type="function">
    <text evidence="5">NDH-1 shuttles electrons from NADH, via FMN and iron-sulfur (Fe-S) centers, to quinones in the respiratory chain. The immediate electron acceptor for the enzyme in this species is believed to be a menaquinone. Couples the redox reaction to proton translocation (for every two electrons transferred, four hydrogen ions are translocated across the cytoplasmic membrane), and thus conserves the redox energy in a proton gradient.</text>
</comment>
<evidence type="ECO:0000256" key="3">
    <source>
        <dbReference type="ARBA" id="ARBA00022989"/>
    </source>
</evidence>
<comment type="subunit">
    <text evidence="5">NDH-1 is composed of 14 different subunits. Subunits NuoA, H, J, K, L, M, N constitute the membrane sector of the complex.</text>
</comment>
<dbReference type="InterPro" id="IPR001750">
    <property type="entry name" value="ND/Mrp_TM"/>
</dbReference>
<feature type="domain" description="NADH:quinone oxidoreductase/Mrp antiporter transmembrane" evidence="7">
    <location>
        <begin position="120"/>
        <end position="410"/>
    </location>
</feature>
<feature type="transmembrane region" description="Helical" evidence="5">
    <location>
        <begin position="236"/>
        <end position="259"/>
    </location>
</feature>
<dbReference type="EMBL" id="CP045798">
    <property type="protein sequence ID" value="QNB45917.1"/>
    <property type="molecule type" value="Genomic_DNA"/>
</dbReference>
<feature type="transmembrane region" description="Helical" evidence="5">
    <location>
        <begin position="294"/>
        <end position="315"/>
    </location>
</feature>
<evidence type="ECO:0000256" key="2">
    <source>
        <dbReference type="ARBA" id="ARBA00022692"/>
    </source>
</evidence>
<comment type="catalytic activity">
    <reaction evidence="5">
        <text>a quinone + NADH + 5 H(+)(in) = a quinol + NAD(+) + 4 H(+)(out)</text>
        <dbReference type="Rhea" id="RHEA:57888"/>
        <dbReference type="ChEBI" id="CHEBI:15378"/>
        <dbReference type="ChEBI" id="CHEBI:24646"/>
        <dbReference type="ChEBI" id="CHEBI:57540"/>
        <dbReference type="ChEBI" id="CHEBI:57945"/>
        <dbReference type="ChEBI" id="CHEBI:132124"/>
    </reaction>
</comment>
<feature type="transmembrane region" description="Helical" evidence="5">
    <location>
        <begin position="6"/>
        <end position="26"/>
    </location>
</feature>
<dbReference type="PANTHER" id="PTHR22773">
    <property type="entry name" value="NADH DEHYDROGENASE"/>
    <property type="match status" value="1"/>
</dbReference>
<dbReference type="Proteomes" id="UP000515847">
    <property type="component" value="Chromosome"/>
</dbReference>
<dbReference type="GO" id="GO:0048038">
    <property type="term" value="F:quinone binding"/>
    <property type="evidence" value="ECO:0007669"/>
    <property type="project" value="UniProtKB-KW"/>
</dbReference>